<organism evidence="1">
    <name type="scientific">Blastocystis hominis</name>
    <dbReference type="NCBI Taxonomy" id="12968"/>
    <lineage>
        <taxon>Eukaryota</taxon>
        <taxon>Sar</taxon>
        <taxon>Stramenopiles</taxon>
        <taxon>Bigyra</taxon>
        <taxon>Opalozoa</taxon>
        <taxon>Opalinata</taxon>
        <taxon>Blastocystidae</taxon>
        <taxon>Blastocystis</taxon>
    </lineage>
</organism>
<evidence type="ECO:0000313" key="2">
    <source>
        <dbReference type="Proteomes" id="UP000008312"/>
    </source>
</evidence>
<dbReference type="AlphaFoldDB" id="D8M7F3"/>
<evidence type="ECO:0000313" key="1">
    <source>
        <dbReference type="EMBL" id="CBK23992.2"/>
    </source>
</evidence>
<dbReference type="RefSeq" id="XP_012898040.1">
    <property type="nucleotide sequence ID" value="XM_013042586.1"/>
</dbReference>
<dbReference type="Proteomes" id="UP000008312">
    <property type="component" value="Unassembled WGS sequence"/>
</dbReference>
<sequence>MVTDITSAILLLEESEIDAASLKHTIDTLAIAIQRYTRILLLIHVEHTQIDSLTDSFQYLRAAILFFPAHITLSFYHHAARLPLTIRRFLDRSPLLQTDWKPLFYSRDFLTEEETPRQAWYAAFPFINPFAACFLDSMINPCELCDLQLPNPWLPDSVVRNIQRLLEVSNSTLLKEVEAEAEKREPEVQINRKPKRVRLGIDRENVVNGQTKLCWSEMNESVSKRQSPYFRTPSAIDAIEEYDNTTY</sequence>
<dbReference type="InParanoid" id="D8M7F3"/>
<dbReference type="GeneID" id="24920853"/>
<protein>
    <submittedName>
        <fullName evidence="1">Uncharacterized protein</fullName>
    </submittedName>
</protein>
<gene>
    <name evidence="1" type="ORF">GSBLH_T00003791001</name>
</gene>
<keyword evidence="2" id="KW-1185">Reference proteome</keyword>
<reference evidence="1" key="1">
    <citation type="submission" date="2010-02" db="EMBL/GenBank/DDBJ databases">
        <title>Sequencing and annotation of the Blastocystis hominis genome.</title>
        <authorList>
            <person name="Wincker P."/>
        </authorList>
    </citation>
    <scope>NUCLEOTIDE SEQUENCE</scope>
    <source>
        <strain evidence="1">Singapore isolate B</strain>
    </source>
</reference>
<accession>D8M7F3</accession>
<proteinExistence type="predicted"/>
<dbReference type="OrthoDB" id="10544839at2759"/>
<name>D8M7F3_BLAHO</name>
<dbReference type="EMBL" id="FN668672">
    <property type="protein sequence ID" value="CBK23992.2"/>
    <property type="molecule type" value="Genomic_DNA"/>
</dbReference>